<sequence>MAVQPGAPCWVSLTTHDQRATEAFYGGVLGWSFRDGTLAPEFRVATVAGRPVAGLNKAAAARGLPARWTVFFLAGDVDRAAGLIVERGGTVAVGPLETGSGRTVLGADPCGAAFGLWQGAAPAEWYVGAGDAPARLCLRTCDPAAVTGFYGAVLGWPPHAAEWPYAVLRPGAGAGDADPGARPRWEISFRAADPGATVAEAERRGGAVLSDSREVGEGRRLTLSDPHGALFTVVGE</sequence>
<feature type="domain" description="VOC" evidence="1">
    <location>
        <begin position="7"/>
        <end position="119"/>
    </location>
</feature>
<name>A0ABS3XII8_9ACTN</name>
<dbReference type="InterPro" id="IPR004360">
    <property type="entry name" value="Glyas_Fos-R_dOase_dom"/>
</dbReference>
<keyword evidence="3" id="KW-1185">Reference proteome</keyword>
<comment type="caution">
    <text evidence="2">The sequence shown here is derived from an EMBL/GenBank/DDBJ whole genome shotgun (WGS) entry which is preliminary data.</text>
</comment>
<reference evidence="2 3" key="1">
    <citation type="submission" date="2020-11" db="EMBL/GenBank/DDBJ databases">
        <title>Streptomyces spirodelae sp. nov., isolated from duckweed.</title>
        <authorList>
            <person name="Saimee Y."/>
            <person name="Duangmal K."/>
        </authorList>
    </citation>
    <scope>NUCLEOTIDE SEQUENCE [LARGE SCALE GENOMIC DNA]</scope>
    <source>
        <strain evidence="2 3">S16-07</strain>
    </source>
</reference>
<dbReference type="RefSeq" id="WP_209241909.1">
    <property type="nucleotide sequence ID" value="NZ_JADKMA010000148.1"/>
</dbReference>
<dbReference type="CDD" id="cd07247">
    <property type="entry name" value="SgaA_N_like"/>
    <property type="match status" value="1"/>
</dbReference>
<proteinExistence type="predicted"/>
<dbReference type="Pfam" id="PF00903">
    <property type="entry name" value="Glyoxalase"/>
    <property type="match status" value="1"/>
</dbReference>
<dbReference type="PANTHER" id="PTHR33993:SF10">
    <property type="entry name" value="CONSERVED PROTEIN"/>
    <property type="match status" value="1"/>
</dbReference>
<accession>A0ABS3XII8</accession>
<dbReference type="InterPro" id="IPR037523">
    <property type="entry name" value="VOC_core"/>
</dbReference>
<dbReference type="Gene3D" id="3.10.180.10">
    <property type="entry name" value="2,3-Dihydroxybiphenyl 1,2-Dioxygenase, domain 1"/>
    <property type="match status" value="2"/>
</dbReference>
<feature type="domain" description="VOC" evidence="1">
    <location>
        <begin position="132"/>
        <end position="236"/>
    </location>
</feature>
<dbReference type="Proteomes" id="UP001519064">
    <property type="component" value="Unassembled WGS sequence"/>
</dbReference>
<dbReference type="Pfam" id="PF18029">
    <property type="entry name" value="Glyoxalase_6"/>
    <property type="match status" value="1"/>
</dbReference>
<dbReference type="InterPro" id="IPR052164">
    <property type="entry name" value="Anthracycline_SecMetBiosynth"/>
</dbReference>
<dbReference type="SUPFAM" id="SSF54593">
    <property type="entry name" value="Glyoxalase/Bleomycin resistance protein/Dihydroxybiphenyl dioxygenase"/>
    <property type="match status" value="2"/>
</dbReference>
<organism evidence="2 3">
    <name type="scientific">Streptomyces oryzae</name>
    <dbReference type="NCBI Taxonomy" id="1434886"/>
    <lineage>
        <taxon>Bacteria</taxon>
        <taxon>Bacillati</taxon>
        <taxon>Actinomycetota</taxon>
        <taxon>Actinomycetes</taxon>
        <taxon>Kitasatosporales</taxon>
        <taxon>Streptomycetaceae</taxon>
        <taxon>Streptomyces</taxon>
    </lineage>
</organism>
<dbReference type="PANTHER" id="PTHR33993">
    <property type="entry name" value="GLYOXALASE-RELATED"/>
    <property type="match status" value="1"/>
</dbReference>
<evidence type="ECO:0000259" key="1">
    <source>
        <dbReference type="PROSITE" id="PS51819"/>
    </source>
</evidence>
<dbReference type="InterPro" id="IPR041581">
    <property type="entry name" value="Glyoxalase_6"/>
</dbReference>
<dbReference type="PROSITE" id="PS51819">
    <property type="entry name" value="VOC"/>
    <property type="match status" value="2"/>
</dbReference>
<dbReference type="EMBL" id="JADKMA010000148">
    <property type="protein sequence ID" value="MBO8194812.1"/>
    <property type="molecule type" value="Genomic_DNA"/>
</dbReference>
<dbReference type="InterPro" id="IPR029068">
    <property type="entry name" value="Glyas_Bleomycin-R_OHBP_Dase"/>
</dbReference>
<gene>
    <name evidence="2" type="ORF">ITI46_24600</name>
</gene>
<evidence type="ECO:0000313" key="2">
    <source>
        <dbReference type="EMBL" id="MBO8194812.1"/>
    </source>
</evidence>
<evidence type="ECO:0000313" key="3">
    <source>
        <dbReference type="Proteomes" id="UP001519064"/>
    </source>
</evidence>
<protein>
    <submittedName>
        <fullName evidence="2">VOC family protein</fullName>
    </submittedName>
</protein>